<dbReference type="PaxDb" id="6239-C16D9.8"/>
<keyword evidence="1" id="KW-0732">Signal</keyword>
<evidence type="ECO:0000313" key="4">
    <source>
        <dbReference type="WormBase" id="C16D9.8"/>
    </source>
</evidence>
<dbReference type="eggNOG" id="ENOG502TI4I">
    <property type="taxonomic scope" value="Eukaryota"/>
</dbReference>
<dbReference type="HOGENOM" id="CLU_162212_0_0_1"/>
<dbReference type="WormBase" id="C16D9.8">
    <property type="protein sequence ID" value="CE06844"/>
    <property type="gene ID" value="WBGene00015863"/>
</dbReference>
<dbReference type="OMA" id="MRSAQMA"/>
<dbReference type="RefSeq" id="NP_505129.1">
    <property type="nucleotide sequence ID" value="NM_072728.3"/>
</dbReference>
<evidence type="ECO:0000313" key="2">
    <source>
        <dbReference type="EMBL" id="CCD64741.1"/>
    </source>
</evidence>
<gene>
    <name evidence="2 4" type="ORF">C16D9.8</name>
    <name evidence="2" type="ORF">CELE_C16D9.8</name>
</gene>
<dbReference type="CTD" id="182689"/>
<reference evidence="2 3" key="1">
    <citation type="journal article" date="1998" name="Science">
        <title>Genome sequence of the nematode C. elegans: a platform for investigating biology.</title>
        <authorList>
            <consortium name="The C. elegans sequencing consortium"/>
            <person name="Sulson J.E."/>
            <person name="Waterston R."/>
        </authorList>
    </citation>
    <scope>NUCLEOTIDE SEQUENCE [LARGE SCALE GENOMIC DNA]</scope>
    <source>
        <strain evidence="2 3">Bristol N2</strain>
    </source>
</reference>
<dbReference type="Proteomes" id="UP000001940">
    <property type="component" value="Chromosome V"/>
</dbReference>
<organism evidence="2 3">
    <name type="scientific">Caenorhabditis elegans</name>
    <dbReference type="NCBI Taxonomy" id="6239"/>
    <lineage>
        <taxon>Eukaryota</taxon>
        <taxon>Metazoa</taxon>
        <taxon>Ecdysozoa</taxon>
        <taxon>Nematoda</taxon>
        <taxon>Chromadorea</taxon>
        <taxon>Rhabditida</taxon>
        <taxon>Rhabditina</taxon>
        <taxon>Rhabditomorpha</taxon>
        <taxon>Rhabditoidea</taxon>
        <taxon>Rhabditidae</taxon>
        <taxon>Peloderinae</taxon>
        <taxon>Caenorhabditis</taxon>
    </lineage>
</organism>
<sequence length="138" mass="15748">MISHTSKLLVLISIIFVEARGRYEYIEESDLPAFYSMRSAQMAQKAQLAPQLAAIPQDPYQQYIPYQMYQQFEIPQQYSPFAVYSPVYRPQAAPVAPPPQFQAARPAPIQYHPMAYYHHAGQTGQPQVAPMRKKSAKT</sequence>
<dbReference type="GeneID" id="182689"/>
<protein>
    <submittedName>
        <fullName evidence="2">Uncharacterized protein</fullName>
    </submittedName>
</protein>
<keyword evidence="3" id="KW-1185">Reference proteome</keyword>
<proteinExistence type="predicted"/>
<dbReference type="PIR" id="T29558">
    <property type="entry name" value="T29558"/>
</dbReference>
<dbReference type="InParanoid" id="Q22903"/>
<feature type="chain" id="PRO_5004200939" evidence="1">
    <location>
        <begin position="22"/>
        <end position="138"/>
    </location>
</feature>
<dbReference type="FunCoup" id="Q22903">
    <property type="interactions" value="252"/>
</dbReference>
<name>Q22903_CAEEL</name>
<dbReference type="STRING" id="6239.C16D9.8.1"/>
<dbReference type="KEGG" id="cel:CELE_C16D9.8"/>
<dbReference type="AlphaFoldDB" id="Q22903"/>
<feature type="signal peptide" evidence="1">
    <location>
        <begin position="1"/>
        <end position="21"/>
    </location>
</feature>
<accession>Q22903</accession>
<dbReference type="UCSC" id="C16D9.8">
    <property type="organism name" value="c. elegans"/>
</dbReference>
<dbReference type="EMBL" id="BX284605">
    <property type="protein sequence ID" value="CCD64741.1"/>
    <property type="molecule type" value="Genomic_DNA"/>
</dbReference>
<dbReference type="OrthoDB" id="5871750at2759"/>
<evidence type="ECO:0000313" key="3">
    <source>
        <dbReference type="Proteomes" id="UP000001940"/>
    </source>
</evidence>
<evidence type="ECO:0000256" key="1">
    <source>
        <dbReference type="SAM" id="SignalP"/>
    </source>
</evidence>
<dbReference type="AGR" id="WB:WBGene00015863"/>